<comment type="caution">
    <text evidence="3">The sequence shown here is derived from an EMBL/GenBank/DDBJ whole genome shotgun (WGS) entry which is preliminary data.</text>
</comment>
<evidence type="ECO:0000256" key="1">
    <source>
        <dbReference type="SAM" id="Coils"/>
    </source>
</evidence>
<reference evidence="3 4" key="1">
    <citation type="submission" date="2014-02" db="EMBL/GenBank/DDBJ databases">
        <title>Whole genome sequence of Sphingobium chlorophenolicum NBRC 16172.</title>
        <authorList>
            <person name="Gan H.M."/>
            <person name="Gan H.Y."/>
            <person name="Chew T.H."/>
            <person name="Savka M.A."/>
        </authorList>
    </citation>
    <scope>NUCLEOTIDE SEQUENCE [LARGE SCALE GENOMIC DNA]</scope>
    <source>
        <strain evidence="3 4">NBRC 16172</strain>
    </source>
</reference>
<dbReference type="AlphaFoldDB" id="A0A081REU5"/>
<dbReference type="RefSeq" id="WP_234703136.1">
    <property type="nucleotide sequence ID" value="NZ_JFHR01000018.1"/>
</dbReference>
<accession>A0A081REU5</accession>
<feature type="coiled-coil region" evidence="1">
    <location>
        <begin position="104"/>
        <end position="142"/>
    </location>
</feature>
<name>A0A081REU5_SPHCR</name>
<evidence type="ECO:0000256" key="2">
    <source>
        <dbReference type="SAM" id="Phobius"/>
    </source>
</evidence>
<keyword evidence="2" id="KW-0472">Membrane</keyword>
<keyword evidence="2" id="KW-1133">Transmembrane helix</keyword>
<organism evidence="3 4">
    <name type="scientific">Sphingobium chlorophenolicum</name>
    <dbReference type="NCBI Taxonomy" id="46429"/>
    <lineage>
        <taxon>Bacteria</taxon>
        <taxon>Pseudomonadati</taxon>
        <taxon>Pseudomonadota</taxon>
        <taxon>Alphaproteobacteria</taxon>
        <taxon>Sphingomonadales</taxon>
        <taxon>Sphingomonadaceae</taxon>
        <taxon>Sphingobium</taxon>
    </lineage>
</organism>
<dbReference type="Proteomes" id="UP000028411">
    <property type="component" value="Unassembled WGS sequence"/>
</dbReference>
<dbReference type="eggNOG" id="ENOG5033WXU">
    <property type="taxonomic scope" value="Bacteria"/>
</dbReference>
<proteinExistence type="predicted"/>
<feature type="transmembrane region" description="Helical" evidence="2">
    <location>
        <begin position="194"/>
        <end position="213"/>
    </location>
</feature>
<sequence length="287" mass="32504">MLLADSNALRNPDLRAYLVASRDHHIVLSDLTLIEMRKRNALSTSRESLLIASAFPNQVFLLKRTHKLLEFDIASPSDVDLLFDYEGGVELDHIMKGLRELPPSDALKARMAELEQEAVNVIAELGKQMEGLEEALVDITKEFKQPQIKELRTGANVSDETREILFRLLKETTARFFVDNQPLPRRKGIKLTQARGMFAFRYSLCMMVYYILWVQTGRQTGRAHHLRINDVIDMQLAALSTYFNGVLSTDGLVWDTSRTARGILRRYGAYVGEDWVLPQALGGAPQA</sequence>
<keyword evidence="2" id="KW-0812">Transmembrane</keyword>
<dbReference type="PATRIC" id="fig|46429.4.peg.1904"/>
<gene>
    <name evidence="3" type="ORF">BV95_01934</name>
</gene>
<evidence type="ECO:0000313" key="4">
    <source>
        <dbReference type="Proteomes" id="UP000028411"/>
    </source>
</evidence>
<evidence type="ECO:0000313" key="3">
    <source>
        <dbReference type="EMBL" id="KEQ53718.1"/>
    </source>
</evidence>
<protein>
    <submittedName>
        <fullName evidence="3">Uncharacterized protein</fullName>
    </submittedName>
</protein>
<dbReference type="EMBL" id="JFHR01000018">
    <property type="protein sequence ID" value="KEQ53718.1"/>
    <property type="molecule type" value="Genomic_DNA"/>
</dbReference>
<keyword evidence="1" id="KW-0175">Coiled coil</keyword>